<proteinExistence type="inferred from homology"/>
<gene>
    <name evidence="7" type="primary">hppD</name>
    <name evidence="7" type="ORF">E1269_08770</name>
</gene>
<evidence type="ECO:0000256" key="1">
    <source>
        <dbReference type="ARBA" id="ARBA00005877"/>
    </source>
</evidence>
<evidence type="ECO:0000313" key="8">
    <source>
        <dbReference type="Proteomes" id="UP000294739"/>
    </source>
</evidence>
<evidence type="ECO:0000259" key="6">
    <source>
        <dbReference type="PROSITE" id="PS51819"/>
    </source>
</evidence>
<dbReference type="Proteomes" id="UP000294739">
    <property type="component" value="Unassembled WGS sequence"/>
</dbReference>
<feature type="binding site" evidence="5">
    <location>
        <position position="206"/>
    </location>
    <ligand>
        <name>Fe cation</name>
        <dbReference type="ChEBI" id="CHEBI:24875"/>
    </ligand>
</feature>
<keyword evidence="7" id="KW-0223">Dioxygenase</keyword>
<dbReference type="InterPro" id="IPR041736">
    <property type="entry name" value="4OHPhenylPyrv_dOase_N"/>
</dbReference>
<dbReference type="PANTHER" id="PTHR11959">
    <property type="entry name" value="4-HYDROXYPHENYLPYRUVATE DIOXYGENASE"/>
    <property type="match status" value="1"/>
</dbReference>
<dbReference type="Gene3D" id="3.10.180.10">
    <property type="entry name" value="2,3-Dihydroxybiphenyl 1,2-Dioxygenase, domain 1"/>
    <property type="match status" value="2"/>
</dbReference>
<evidence type="ECO:0000256" key="3">
    <source>
        <dbReference type="ARBA" id="ARBA00022737"/>
    </source>
</evidence>
<dbReference type="Pfam" id="PF00903">
    <property type="entry name" value="Glyoxalase"/>
    <property type="match status" value="2"/>
</dbReference>
<keyword evidence="8" id="KW-1185">Reference proteome</keyword>
<comment type="cofactor">
    <cofactor evidence="5">
        <name>Fe cation</name>
        <dbReference type="ChEBI" id="CHEBI:24875"/>
    </cofactor>
    <text evidence="5">Binds 1 Fe cation per subunit.</text>
</comment>
<keyword evidence="3" id="KW-0677">Repeat</keyword>
<keyword evidence="7" id="KW-0560">Oxidoreductase</keyword>
<dbReference type="CDD" id="cd08342">
    <property type="entry name" value="HPPD_N_like"/>
    <property type="match status" value="1"/>
</dbReference>
<dbReference type="FunFam" id="3.10.180.10:FF:000001">
    <property type="entry name" value="4-hydroxyphenylpyruvate dioxygenase"/>
    <property type="match status" value="1"/>
</dbReference>
<dbReference type="GO" id="GO:0003868">
    <property type="term" value="F:4-hydroxyphenylpyruvate dioxygenase activity"/>
    <property type="evidence" value="ECO:0007669"/>
    <property type="project" value="UniProtKB-EC"/>
</dbReference>
<keyword evidence="4 5" id="KW-0408">Iron</keyword>
<accession>A0A4R5DLU0</accession>
<dbReference type="EMBL" id="SMKZ01000009">
    <property type="protein sequence ID" value="TDE11845.1"/>
    <property type="molecule type" value="Genomic_DNA"/>
</dbReference>
<dbReference type="SUPFAM" id="SSF54593">
    <property type="entry name" value="Glyoxalase/Bleomycin resistance protein/Dihydroxybiphenyl dioxygenase"/>
    <property type="match status" value="1"/>
</dbReference>
<comment type="similarity">
    <text evidence="1">Belongs to the 4HPPD family.</text>
</comment>
<dbReference type="CDD" id="cd07250">
    <property type="entry name" value="HPPD_C_like"/>
    <property type="match status" value="1"/>
</dbReference>
<evidence type="ECO:0000256" key="5">
    <source>
        <dbReference type="PIRSR" id="PIRSR009283-1"/>
    </source>
</evidence>
<evidence type="ECO:0000313" key="7">
    <source>
        <dbReference type="EMBL" id="TDE11845.1"/>
    </source>
</evidence>
<protein>
    <submittedName>
        <fullName evidence="7">4-hydroxyphenylpyruvate dioxygenase</fullName>
        <ecNumber evidence="7">1.13.11.27</ecNumber>
    </submittedName>
</protein>
<feature type="domain" description="VOC" evidence="6">
    <location>
        <begin position="203"/>
        <end position="359"/>
    </location>
</feature>
<evidence type="ECO:0000256" key="2">
    <source>
        <dbReference type="ARBA" id="ARBA00022723"/>
    </source>
</evidence>
<sequence length="402" mass="44830">MTATDHALTPEERDADLDLEQLKQLVGLVEYDESKDPFPVTAMDAVVFVVGNATQAAHFYQSAFGMELVAYSGPETGNRDHKAFVLKSGSARFVLKGGVVPDSPLLDHHRRHGDGVVDLALEVPDVDQCVAHARTQGATVLEEPHDVSDENGTVRLAAIATYGETRHSLVDRSRYTGPYLPGFVARTSTHVKRDGAPKRLFQAVDHCVGNVELGRMDYWVDWYRKVMGFVNMAEFVGDDIATEYSALMSKVVANGNHRVKFPLNEPAVAKRKSQIDEYLEFYGEAGCQHIALATGDILRTVDQMRAEGVEFLDTPDAYYDDPELRARIGTVRVPVEELKKRGILVDRDEDGYLLQIFTKPIGDRPTVFYELIERHGSLGFGKGNFKALFESIEREQERRGNL</sequence>
<dbReference type="NCBIfam" id="TIGR01263">
    <property type="entry name" value="4HPPD"/>
    <property type="match status" value="1"/>
</dbReference>
<dbReference type="GO" id="GO:0046872">
    <property type="term" value="F:metal ion binding"/>
    <property type="evidence" value="ECO:0007669"/>
    <property type="project" value="UniProtKB-KW"/>
</dbReference>
<feature type="binding site" evidence="5">
    <location>
        <position position="289"/>
    </location>
    <ligand>
        <name>Fe cation</name>
        <dbReference type="ChEBI" id="CHEBI:24875"/>
    </ligand>
</feature>
<dbReference type="PIRSF" id="PIRSF009283">
    <property type="entry name" value="HPP_dOase"/>
    <property type="match status" value="1"/>
</dbReference>
<keyword evidence="7" id="KW-0670">Pyruvate</keyword>
<dbReference type="GO" id="GO:0006572">
    <property type="term" value="P:L-tyrosine catabolic process"/>
    <property type="evidence" value="ECO:0007669"/>
    <property type="project" value="TreeGrafter"/>
</dbReference>
<dbReference type="RefSeq" id="WP_131893462.1">
    <property type="nucleotide sequence ID" value="NZ_SMKZ01000009.1"/>
</dbReference>
<dbReference type="EC" id="1.13.11.27" evidence="7"/>
<evidence type="ECO:0000256" key="4">
    <source>
        <dbReference type="ARBA" id="ARBA00023004"/>
    </source>
</evidence>
<dbReference type="InterPro" id="IPR004360">
    <property type="entry name" value="Glyas_Fos-R_dOase_dom"/>
</dbReference>
<comment type="caution">
    <text evidence="7">The sequence shown here is derived from an EMBL/GenBank/DDBJ whole genome shotgun (WGS) entry which is preliminary data.</text>
</comment>
<dbReference type="PANTHER" id="PTHR11959:SF1">
    <property type="entry name" value="4-HYDROXYPHENYLPYRUVATE DIOXYGENASE"/>
    <property type="match status" value="1"/>
</dbReference>
<dbReference type="InterPro" id="IPR041735">
    <property type="entry name" value="4OHPhenylPyrv_dOase_C"/>
</dbReference>
<name>A0A4R5DLU0_9ACTN</name>
<dbReference type="InterPro" id="IPR029068">
    <property type="entry name" value="Glyas_Bleomycin-R_OHBP_Dase"/>
</dbReference>
<dbReference type="InterPro" id="IPR005956">
    <property type="entry name" value="4OHPhenylPyrv_dOase"/>
</dbReference>
<feature type="domain" description="VOC" evidence="6">
    <location>
        <begin position="42"/>
        <end position="172"/>
    </location>
</feature>
<reference evidence="7 8" key="1">
    <citation type="submission" date="2019-03" db="EMBL/GenBank/DDBJ databases">
        <title>Draft genome sequences of novel Actinobacteria.</title>
        <authorList>
            <person name="Sahin N."/>
            <person name="Ay H."/>
            <person name="Saygin H."/>
        </authorList>
    </citation>
    <scope>NUCLEOTIDE SEQUENCE [LARGE SCALE GENOMIC DNA]</scope>
    <source>
        <strain evidence="7 8">5K138</strain>
    </source>
</reference>
<dbReference type="InParanoid" id="A0A4R5DLU0"/>
<dbReference type="OrthoDB" id="9780241at2"/>
<keyword evidence="2 5" id="KW-0479">Metal-binding</keyword>
<organism evidence="7 8">
    <name type="scientific">Jiangella asiatica</name>
    <dbReference type="NCBI Taxonomy" id="2530372"/>
    <lineage>
        <taxon>Bacteria</taxon>
        <taxon>Bacillati</taxon>
        <taxon>Actinomycetota</taxon>
        <taxon>Actinomycetes</taxon>
        <taxon>Jiangellales</taxon>
        <taxon>Jiangellaceae</taxon>
        <taxon>Jiangella</taxon>
    </lineage>
</organism>
<dbReference type="InterPro" id="IPR037523">
    <property type="entry name" value="VOC_core"/>
</dbReference>
<dbReference type="AlphaFoldDB" id="A0A4R5DLU0"/>
<dbReference type="PROSITE" id="PS51819">
    <property type="entry name" value="VOC"/>
    <property type="match status" value="2"/>
</dbReference>
<feature type="binding site" evidence="5">
    <location>
        <position position="370"/>
    </location>
    <ligand>
        <name>Fe cation</name>
        <dbReference type="ChEBI" id="CHEBI:24875"/>
    </ligand>
</feature>